<dbReference type="InterPro" id="IPR011006">
    <property type="entry name" value="CheY-like_superfamily"/>
</dbReference>
<accession>A0A1H9SAX6</accession>
<name>A0A1H9SAX6_9SPHI</name>
<keyword evidence="5" id="KW-1185">Reference proteome</keyword>
<dbReference type="InterPro" id="IPR046947">
    <property type="entry name" value="LytR-like"/>
</dbReference>
<reference evidence="4 5" key="1">
    <citation type="submission" date="2016-10" db="EMBL/GenBank/DDBJ databases">
        <authorList>
            <person name="de Groot N.N."/>
        </authorList>
    </citation>
    <scope>NUCLEOTIDE SEQUENCE [LARGE SCALE GENOMIC DNA]</scope>
    <source>
        <strain evidence="4 5">DSM 18610</strain>
    </source>
</reference>
<feature type="modified residue" description="4-aspartylphosphate" evidence="1">
    <location>
        <position position="59"/>
    </location>
</feature>
<dbReference type="InterPro" id="IPR007492">
    <property type="entry name" value="LytTR_DNA-bd_dom"/>
</dbReference>
<protein>
    <submittedName>
        <fullName evidence="4">Two component transcriptional regulator, LytTR family</fullName>
    </submittedName>
</protein>
<dbReference type="EMBL" id="FOGG01000017">
    <property type="protein sequence ID" value="SER81339.1"/>
    <property type="molecule type" value="Genomic_DNA"/>
</dbReference>
<evidence type="ECO:0000256" key="1">
    <source>
        <dbReference type="PROSITE-ProRule" id="PRU00169"/>
    </source>
</evidence>
<dbReference type="PROSITE" id="PS50930">
    <property type="entry name" value="HTH_LYTTR"/>
    <property type="match status" value="1"/>
</dbReference>
<dbReference type="PANTHER" id="PTHR37299">
    <property type="entry name" value="TRANSCRIPTIONAL REGULATOR-RELATED"/>
    <property type="match status" value="1"/>
</dbReference>
<dbReference type="SMART" id="SM00850">
    <property type="entry name" value="LytTR"/>
    <property type="match status" value="1"/>
</dbReference>
<keyword evidence="1" id="KW-0597">Phosphoprotein</keyword>
<dbReference type="PANTHER" id="PTHR37299:SF1">
    <property type="entry name" value="STAGE 0 SPORULATION PROTEIN A HOMOLOG"/>
    <property type="match status" value="1"/>
</dbReference>
<gene>
    <name evidence="4" type="ORF">SAMN04488023_11721</name>
</gene>
<dbReference type="SUPFAM" id="SSF52172">
    <property type="entry name" value="CheY-like"/>
    <property type="match status" value="1"/>
</dbReference>
<evidence type="ECO:0000259" key="3">
    <source>
        <dbReference type="PROSITE" id="PS50930"/>
    </source>
</evidence>
<dbReference type="Pfam" id="PF04397">
    <property type="entry name" value="LytTR"/>
    <property type="match status" value="1"/>
</dbReference>
<feature type="domain" description="Response regulatory" evidence="2">
    <location>
        <begin position="8"/>
        <end position="120"/>
    </location>
</feature>
<evidence type="ECO:0000313" key="4">
    <source>
        <dbReference type="EMBL" id="SER81339.1"/>
    </source>
</evidence>
<dbReference type="GO" id="GO:0003677">
    <property type="term" value="F:DNA binding"/>
    <property type="evidence" value="ECO:0007669"/>
    <property type="project" value="InterPro"/>
</dbReference>
<dbReference type="SMART" id="SM00448">
    <property type="entry name" value="REC"/>
    <property type="match status" value="1"/>
</dbReference>
<dbReference type="InterPro" id="IPR001789">
    <property type="entry name" value="Sig_transdc_resp-reg_receiver"/>
</dbReference>
<dbReference type="Pfam" id="PF00072">
    <property type="entry name" value="Response_reg"/>
    <property type="match status" value="1"/>
</dbReference>
<dbReference type="Gene3D" id="2.40.50.1020">
    <property type="entry name" value="LytTr DNA-binding domain"/>
    <property type="match status" value="1"/>
</dbReference>
<evidence type="ECO:0000259" key="2">
    <source>
        <dbReference type="PROSITE" id="PS50110"/>
    </source>
</evidence>
<dbReference type="AlphaFoldDB" id="A0A1H9SAX6"/>
<sequence length="254" mass="29236">MINQKPMKLYILEDEIRILQHILQIVKKIEYLEIVGSAAEIVVAKQEIPALKPDIILADIRLKDGDSFQLFDQIGATDFQVIFLTAYDQYAIQALNLGAFGYLLKPIDEVSLTAHLNKCYHHREQEILGQQQLAIAKEHYLAQGVAAAKRIALKSLEYIEVVAIEDILYCKSDKGYTTFYLNNGSEILVSKGLKEYESLLTPFGFLRCHQSFLVNFKYVKKYYREGYLQMENKESILVSSRKKEEVLRYLENIA</sequence>
<proteinExistence type="predicted"/>
<dbReference type="PROSITE" id="PS50110">
    <property type="entry name" value="RESPONSE_REGULATORY"/>
    <property type="match status" value="1"/>
</dbReference>
<evidence type="ECO:0000313" key="5">
    <source>
        <dbReference type="Proteomes" id="UP000199572"/>
    </source>
</evidence>
<dbReference type="GO" id="GO:0000156">
    <property type="term" value="F:phosphorelay response regulator activity"/>
    <property type="evidence" value="ECO:0007669"/>
    <property type="project" value="InterPro"/>
</dbReference>
<dbReference type="STRING" id="390241.SAMN04488023_11721"/>
<feature type="domain" description="HTH LytTR-type" evidence="3">
    <location>
        <begin position="151"/>
        <end position="252"/>
    </location>
</feature>
<dbReference type="Gene3D" id="3.40.50.2300">
    <property type="match status" value="1"/>
</dbReference>
<dbReference type="Proteomes" id="UP000199572">
    <property type="component" value="Unassembled WGS sequence"/>
</dbReference>
<organism evidence="4 5">
    <name type="scientific">Pedobacter rhizosphaerae</name>
    <dbReference type="NCBI Taxonomy" id="390241"/>
    <lineage>
        <taxon>Bacteria</taxon>
        <taxon>Pseudomonadati</taxon>
        <taxon>Bacteroidota</taxon>
        <taxon>Sphingobacteriia</taxon>
        <taxon>Sphingobacteriales</taxon>
        <taxon>Sphingobacteriaceae</taxon>
        <taxon>Pedobacter</taxon>
    </lineage>
</organism>